<proteinExistence type="predicted"/>
<evidence type="ECO:0000313" key="1">
    <source>
        <dbReference type="EMBL" id="TSP13963.1"/>
    </source>
</evidence>
<sequence length="170" mass="17739">MIPATGPIQMSQVLSELGRPQGSLISLNDPQCRLLAHAPSGPVTLGDMAGAILFSISPIAQTPLAGYATSVGYLSGNSAISPTTVKSGRNISRVTFECNPGVQTLRFQIFGSTLDDNWNGLCIGGKRYYRVDAVAAVSGGITKVATYTWPAEAVSAPSFTAGVATQFSLW</sequence>
<keyword evidence="2" id="KW-1185">Reference proteome</keyword>
<accession>A0ABY3ESL4</accession>
<dbReference type="EMBL" id="VCIZ01000002">
    <property type="protein sequence ID" value="TSP13963.1"/>
    <property type="molecule type" value="Genomic_DNA"/>
</dbReference>
<comment type="caution">
    <text evidence="1">The sequence shown here is derived from an EMBL/GenBank/DDBJ whole genome shotgun (WGS) entry which is preliminary data.</text>
</comment>
<organism evidence="1 2">
    <name type="scientific">Cupriavidus campinensis</name>
    <dbReference type="NCBI Taxonomy" id="151783"/>
    <lineage>
        <taxon>Bacteria</taxon>
        <taxon>Pseudomonadati</taxon>
        <taxon>Pseudomonadota</taxon>
        <taxon>Betaproteobacteria</taxon>
        <taxon>Burkholderiales</taxon>
        <taxon>Burkholderiaceae</taxon>
        <taxon>Cupriavidus</taxon>
    </lineage>
</organism>
<dbReference type="RefSeq" id="WP_144196656.1">
    <property type="nucleotide sequence ID" value="NZ_VCIZ01000002.1"/>
</dbReference>
<dbReference type="Proteomes" id="UP000318943">
    <property type="component" value="Unassembled WGS sequence"/>
</dbReference>
<evidence type="ECO:0008006" key="3">
    <source>
        <dbReference type="Google" id="ProtNLM"/>
    </source>
</evidence>
<name>A0ABY3ESL4_9BURK</name>
<protein>
    <recommendedName>
        <fullName evidence="3">Spore coat protein U domain-containing protein</fullName>
    </recommendedName>
</protein>
<gene>
    <name evidence="1" type="ORF">FGG12_05690</name>
</gene>
<evidence type="ECO:0000313" key="2">
    <source>
        <dbReference type="Proteomes" id="UP000318943"/>
    </source>
</evidence>
<reference evidence="1 2" key="1">
    <citation type="submission" date="2019-05" db="EMBL/GenBank/DDBJ databases">
        <title>Whole genome sequence analysis of Cupriavidus campinensis S14E4C strain.</title>
        <authorList>
            <person name="Abbaszade G."/>
            <person name="Szabo A."/>
            <person name="Toumi M."/>
            <person name="Toth E."/>
        </authorList>
    </citation>
    <scope>NUCLEOTIDE SEQUENCE [LARGE SCALE GENOMIC DNA]</scope>
    <source>
        <strain evidence="1 2">S14E4C</strain>
    </source>
</reference>